<protein>
    <recommendedName>
        <fullName evidence="1">DED domain-containing protein</fullName>
    </recommendedName>
</protein>
<dbReference type="Pfam" id="PF01335">
    <property type="entry name" value="DED"/>
    <property type="match status" value="1"/>
</dbReference>
<dbReference type="InterPro" id="IPR011029">
    <property type="entry name" value="DEATH-like_dom_sf"/>
</dbReference>
<proteinExistence type="predicted"/>
<name>A0A2G8JIS5_STIJA</name>
<dbReference type="SMART" id="SM00031">
    <property type="entry name" value="DED"/>
    <property type="match status" value="1"/>
</dbReference>
<dbReference type="PROSITE" id="PS50168">
    <property type="entry name" value="DED"/>
    <property type="match status" value="1"/>
</dbReference>
<comment type="caution">
    <text evidence="2">The sequence shown here is derived from an EMBL/GenBank/DDBJ whole genome shotgun (WGS) entry which is preliminary data.</text>
</comment>
<sequence length="578" mass="66431">METPSTTSQFRLTLIKVSNALTVKNVEDLAFLCERITTAEREKITDAKKLFSALQMLDLLSERKVNVLIDWLDELKLLNASKLLKEYRMKCLKDYEKLQDICKHDIPLTYFCLSCELKICPECVLSSHYNNLCDTVKLSDIPDEILQRSKALIKKAETAKANTTSAERLLVEKHHLLSQCREDSRRKIGKDSSVLIENIEKIKGTLLREIDEQEKCDRERMIDERKIIQYLDNEVEKFSKFKQRSAENKLHDLQELKRAMDRIKLIQNSIDQQNETLNEKMNTFLYRRVPNDGTFCIITMNKLVGSLVLYQNQLLHIFDERQSNEVIVIICVNPDNTSCEYWRRLVKTDNVNDPVISLNTSIFFNNKHYALFAVGRKVYVLRPKFVGSLYVSAESVFSVLIDTIPEGSCITHVANHMTYGDKFILSSSQDRSIREFDISGTALRVIDIKDHVQSHAIFKIAGCNSKFAIISQGVNDAVLINSERSVKKCGSLIRPFELFGMLPVDIVYVDDQWVVLYSKTSEDRGWNVAQYKLDGEFLEYCFKGTSPDAMNVPVSIARWGTTVYVSLANTTVKKFELK</sequence>
<evidence type="ECO:0000259" key="1">
    <source>
        <dbReference type="PROSITE" id="PS50168"/>
    </source>
</evidence>
<evidence type="ECO:0000313" key="3">
    <source>
        <dbReference type="Proteomes" id="UP000230750"/>
    </source>
</evidence>
<dbReference type="InterPro" id="IPR047153">
    <property type="entry name" value="TRIM45/56/19-like"/>
</dbReference>
<dbReference type="PANTHER" id="PTHR25462">
    <property type="entry name" value="BONUS, ISOFORM C-RELATED"/>
    <property type="match status" value="1"/>
</dbReference>
<dbReference type="Gene3D" id="1.10.533.10">
    <property type="entry name" value="Death Domain, Fas"/>
    <property type="match status" value="1"/>
</dbReference>
<dbReference type="SUPFAM" id="SSF57845">
    <property type="entry name" value="B-box zinc-binding domain"/>
    <property type="match status" value="1"/>
</dbReference>
<dbReference type="PANTHER" id="PTHR25462:SF296">
    <property type="entry name" value="MEIOTIC P26, ISOFORM F"/>
    <property type="match status" value="1"/>
</dbReference>
<dbReference type="GO" id="GO:0042981">
    <property type="term" value="P:regulation of apoptotic process"/>
    <property type="evidence" value="ECO:0007669"/>
    <property type="project" value="InterPro"/>
</dbReference>
<dbReference type="InterPro" id="IPR001875">
    <property type="entry name" value="DED_dom"/>
</dbReference>
<dbReference type="STRING" id="307972.A0A2G8JIS5"/>
<dbReference type="EMBL" id="MRZV01001849">
    <property type="protein sequence ID" value="PIK35650.1"/>
    <property type="molecule type" value="Genomic_DNA"/>
</dbReference>
<accession>A0A2G8JIS5</accession>
<dbReference type="AlphaFoldDB" id="A0A2G8JIS5"/>
<feature type="domain" description="DED" evidence="1">
    <location>
        <begin position="9"/>
        <end position="86"/>
    </location>
</feature>
<organism evidence="2 3">
    <name type="scientific">Stichopus japonicus</name>
    <name type="common">Sea cucumber</name>
    <dbReference type="NCBI Taxonomy" id="307972"/>
    <lineage>
        <taxon>Eukaryota</taxon>
        <taxon>Metazoa</taxon>
        <taxon>Echinodermata</taxon>
        <taxon>Eleutherozoa</taxon>
        <taxon>Echinozoa</taxon>
        <taxon>Holothuroidea</taxon>
        <taxon>Aspidochirotacea</taxon>
        <taxon>Aspidochirotida</taxon>
        <taxon>Stichopodidae</taxon>
        <taxon>Apostichopus</taxon>
    </lineage>
</organism>
<dbReference type="Proteomes" id="UP000230750">
    <property type="component" value="Unassembled WGS sequence"/>
</dbReference>
<keyword evidence="3" id="KW-1185">Reference proteome</keyword>
<evidence type="ECO:0000313" key="2">
    <source>
        <dbReference type="EMBL" id="PIK35650.1"/>
    </source>
</evidence>
<reference evidence="2 3" key="1">
    <citation type="journal article" date="2017" name="PLoS Biol.">
        <title>The sea cucumber genome provides insights into morphological evolution and visceral regeneration.</title>
        <authorList>
            <person name="Zhang X."/>
            <person name="Sun L."/>
            <person name="Yuan J."/>
            <person name="Sun Y."/>
            <person name="Gao Y."/>
            <person name="Zhang L."/>
            <person name="Li S."/>
            <person name="Dai H."/>
            <person name="Hamel J.F."/>
            <person name="Liu C."/>
            <person name="Yu Y."/>
            <person name="Liu S."/>
            <person name="Lin W."/>
            <person name="Guo K."/>
            <person name="Jin S."/>
            <person name="Xu P."/>
            <person name="Storey K.B."/>
            <person name="Huan P."/>
            <person name="Zhang T."/>
            <person name="Zhou Y."/>
            <person name="Zhang J."/>
            <person name="Lin C."/>
            <person name="Li X."/>
            <person name="Xing L."/>
            <person name="Huo D."/>
            <person name="Sun M."/>
            <person name="Wang L."/>
            <person name="Mercier A."/>
            <person name="Li F."/>
            <person name="Yang H."/>
            <person name="Xiang J."/>
        </authorList>
    </citation>
    <scope>NUCLEOTIDE SEQUENCE [LARGE SCALE GENOMIC DNA]</scope>
    <source>
        <strain evidence="2">Shaxun</strain>
        <tissue evidence="2">Muscle</tissue>
    </source>
</reference>
<dbReference type="SUPFAM" id="SSF47986">
    <property type="entry name" value="DEATH domain"/>
    <property type="match status" value="1"/>
</dbReference>
<gene>
    <name evidence="2" type="ORF">BSL78_27527</name>
</gene>